<dbReference type="AlphaFoldDB" id="A0A5K3FXD6"/>
<evidence type="ECO:0000313" key="1">
    <source>
        <dbReference type="WBParaSite" id="MCU_012589-RA"/>
    </source>
</evidence>
<name>A0A5K3FXD6_MESCO</name>
<organism evidence="1">
    <name type="scientific">Mesocestoides corti</name>
    <name type="common">Flatworm</name>
    <dbReference type="NCBI Taxonomy" id="53468"/>
    <lineage>
        <taxon>Eukaryota</taxon>
        <taxon>Metazoa</taxon>
        <taxon>Spiralia</taxon>
        <taxon>Lophotrochozoa</taxon>
        <taxon>Platyhelminthes</taxon>
        <taxon>Cestoda</taxon>
        <taxon>Eucestoda</taxon>
        <taxon>Cyclophyllidea</taxon>
        <taxon>Mesocestoididae</taxon>
        <taxon>Mesocestoides</taxon>
    </lineage>
</organism>
<dbReference type="WBParaSite" id="MCU_012589-RA">
    <property type="protein sequence ID" value="MCU_012589-RA"/>
    <property type="gene ID" value="MCU_012589"/>
</dbReference>
<protein>
    <submittedName>
        <fullName evidence="1">SNF2_N domain-containing protein</fullName>
    </submittedName>
</protein>
<reference evidence="1" key="1">
    <citation type="submission" date="2019-11" db="UniProtKB">
        <authorList>
            <consortium name="WormBaseParasite"/>
        </authorList>
    </citation>
    <scope>IDENTIFICATION</scope>
</reference>
<accession>A0A5K3FXD6</accession>
<sequence length="89" mass="10258">WNQNDFATSLLITTTHAIQRRLVSQRDYPIFSESSPPMRGGEVWQCLEFVGPGLTKAGVLIHTKTTWFQQLTAIPRVLRSYLLLKNYHI</sequence>
<proteinExistence type="predicted"/>